<evidence type="ECO:0000259" key="9">
    <source>
        <dbReference type="PROSITE" id="PS52019"/>
    </source>
</evidence>
<dbReference type="SMART" id="SM00825">
    <property type="entry name" value="PKS_KS"/>
    <property type="match status" value="1"/>
</dbReference>
<dbReference type="InterPro" id="IPR049900">
    <property type="entry name" value="PKS_mFAS_DH"/>
</dbReference>
<reference evidence="10" key="1">
    <citation type="submission" date="2023-11" db="EMBL/GenBank/DDBJ databases">
        <authorList>
            <person name="Alioto T."/>
            <person name="Alioto T."/>
            <person name="Gomez Garrido J."/>
        </authorList>
    </citation>
    <scope>NUCLEOTIDE SEQUENCE</scope>
</reference>
<feature type="region of interest" description="Disordered" evidence="6">
    <location>
        <begin position="1620"/>
        <end position="1654"/>
    </location>
</feature>
<dbReference type="Pfam" id="PF00550">
    <property type="entry name" value="PP-binding"/>
    <property type="match status" value="2"/>
</dbReference>
<keyword evidence="1" id="KW-0596">Phosphopantetheine</keyword>
<dbReference type="GO" id="GO:0004312">
    <property type="term" value="F:fatty acid synthase activity"/>
    <property type="evidence" value="ECO:0007669"/>
    <property type="project" value="TreeGrafter"/>
</dbReference>
<proteinExistence type="predicted"/>
<evidence type="ECO:0000259" key="7">
    <source>
        <dbReference type="PROSITE" id="PS50075"/>
    </source>
</evidence>
<keyword evidence="2" id="KW-0597">Phosphoprotein</keyword>
<dbReference type="EMBL" id="CAVMBE010000025">
    <property type="protein sequence ID" value="CAK4016278.1"/>
    <property type="molecule type" value="Genomic_DNA"/>
</dbReference>
<evidence type="ECO:0000256" key="5">
    <source>
        <dbReference type="PROSITE-ProRule" id="PRU01363"/>
    </source>
</evidence>
<dbReference type="SUPFAM" id="SSF52151">
    <property type="entry name" value="FabD/lysophospholipase-like"/>
    <property type="match status" value="1"/>
</dbReference>
<name>A0AAI8YZ22_9PEZI</name>
<dbReference type="InterPro" id="IPR014030">
    <property type="entry name" value="Ketoacyl_synth_N"/>
</dbReference>
<comment type="caution">
    <text evidence="10">The sequence shown here is derived from an EMBL/GenBank/DDBJ whole genome shotgun (WGS) entry which is preliminary data.</text>
</comment>
<dbReference type="Pfam" id="PF22621">
    <property type="entry name" value="CurL-like_PKS_C"/>
    <property type="match status" value="1"/>
</dbReference>
<feature type="active site" description="Proton donor; for dehydratase activity" evidence="5">
    <location>
        <position position="1518"/>
    </location>
</feature>
<dbReference type="Gene3D" id="3.40.47.10">
    <property type="match status" value="1"/>
</dbReference>
<dbReference type="GO" id="GO:0044550">
    <property type="term" value="P:secondary metabolite biosynthetic process"/>
    <property type="evidence" value="ECO:0007669"/>
    <property type="project" value="TreeGrafter"/>
</dbReference>
<dbReference type="GO" id="GO:0006633">
    <property type="term" value="P:fatty acid biosynthetic process"/>
    <property type="evidence" value="ECO:0007669"/>
    <property type="project" value="InterPro"/>
</dbReference>
<dbReference type="Gene3D" id="3.30.70.250">
    <property type="entry name" value="Malonyl-CoA ACP transacylase, ACP-binding"/>
    <property type="match status" value="1"/>
</dbReference>
<feature type="active site" description="Proton acceptor; for dehydratase activity" evidence="5">
    <location>
        <position position="1331"/>
    </location>
</feature>
<feature type="domain" description="Ketosynthase family 3 (KS3)" evidence="8">
    <location>
        <begin position="388"/>
        <end position="817"/>
    </location>
</feature>
<dbReference type="PROSITE" id="PS52004">
    <property type="entry name" value="KS3_2"/>
    <property type="match status" value="1"/>
</dbReference>
<dbReference type="SUPFAM" id="SSF55048">
    <property type="entry name" value="Probable ACP-binding domain of malonyl-CoA ACP transacylase"/>
    <property type="match status" value="1"/>
</dbReference>
<keyword evidence="4" id="KW-0677">Repeat</keyword>
<dbReference type="InterPro" id="IPR020841">
    <property type="entry name" value="PKS_Beta-ketoAc_synthase_dom"/>
</dbReference>
<dbReference type="InterPro" id="IPR042104">
    <property type="entry name" value="PKS_dehydratase_sf"/>
</dbReference>
<dbReference type="InterPro" id="IPR001227">
    <property type="entry name" value="Ac_transferase_dom_sf"/>
</dbReference>
<keyword evidence="11" id="KW-1185">Reference proteome</keyword>
<dbReference type="Proteomes" id="UP001296104">
    <property type="component" value="Unassembled WGS sequence"/>
</dbReference>
<keyword evidence="3" id="KW-0808">Transferase</keyword>
<dbReference type="InterPro" id="IPR009081">
    <property type="entry name" value="PP-bd_ACP"/>
</dbReference>
<dbReference type="SMART" id="SM00827">
    <property type="entry name" value="PKS_AT"/>
    <property type="match status" value="1"/>
</dbReference>
<dbReference type="InterPro" id="IPR036736">
    <property type="entry name" value="ACP-like_sf"/>
</dbReference>
<dbReference type="Pfam" id="PF02801">
    <property type="entry name" value="Ketoacyl-synt_C"/>
    <property type="match status" value="1"/>
</dbReference>
<evidence type="ECO:0000313" key="10">
    <source>
        <dbReference type="EMBL" id="CAK4016278.1"/>
    </source>
</evidence>
<evidence type="ECO:0000256" key="4">
    <source>
        <dbReference type="ARBA" id="ARBA00022737"/>
    </source>
</evidence>
<dbReference type="Pfam" id="PF16073">
    <property type="entry name" value="SAT"/>
    <property type="match status" value="1"/>
</dbReference>
<dbReference type="SUPFAM" id="SSF47336">
    <property type="entry name" value="ACP-like"/>
    <property type="match status" value="2"/>
</dbReference>
<feature type="domain" description="Carrier" evidence="7">
    <location>
        <begin position="1797"/>
        <end position="1872"/>
    </location>
</feature>
<dbReference type="InterPro" id="IPR014031">
    <property type="entry name" value="Ketoacyl_synth_C"/>
</dbReference>
<dbReference type="Gene3D" id="3.40.50.1820">
    <property type="entry name" value="alpha/beta hydrolase"/>
    <property type="match status" value="1"/>
</dbReference>
<dbReference type="SUPFAM" id="SSF53901">
    <property type="entry name" value="Thiolase-like"/>
    <property type="match status" value="1"/>
</dbReference>
<dbReference type="InterPro" id="IPR016035">
    <property type="entry name" value="Acyl_Trfase/lysoPLipase"/>
</dbReference>
<dbReference type="InterPro" id="IPR032088">
    <property type="entry name" value="SAT"/>
</dbReference>
<protein>
    <submittedName>
        <fullName evidence="10">Polyketide synthase</fullName>
    </submittedName>
</protein>
<feature type="region of interest" description="C-terminal hotdog fold" evidence="5">
    <location>
        <begin position="1451"/>
        <end position="1607"/>
    </location>
</feature>
<dbReference type="Pfam" id="PF00109">
    <property type="entry name" value="ketoacyl-synt"/>
    <property type="match status" value="1"/>
</dbReference>
<organism evidence="10 11">
    <name type="scientific">Lecanosticta acicola</name>
    <dbReference type="NCBI Taxonomy" id="111012"/>
    <lineage>
        <taxon>Eukaryota</taxon>
        <taxon>Fungi</taxon>
        <taxon>Dikarya</taxon>
        <taxon>Ascomycota</taxon>
        <taxon>Pezizomycotina</taxon>
        <taxon>Dothideomycetes</taxon>
        <taxon>Dothideomycetidae</taxon>
        <taxon>Mycosphaerellales</taxon>
        <taxon>Mycosphaerellaceae</taxon>
        <taxon>Lecanosticta</taxon>
    </lineage>
</organism>
<dbReference type="Pfam" id="PF00698">
    <property type="entry name" value="Acyl_transf_1"/>
    <property type="match status" value="1"/>
</dbReference>
<feature type="region of interest" description="N-terminal hotdog fold" evidence="5">
    <location>
        <begin position="1295"/>
        <end position="1429"/>
    </location>
</feature>
<dbReference type="PROSITE" id="PS52019">
    <property type="entry name" value="PKS_MFAS_DH"/>
    <property type="match status" value="1"/>
</dbReference>
<evidence type="ECO:0000256" key="3">
    <source>
        <dbReference type="ARBA" id="ARBA00022679"/>
    </source>
</evidence>
<dbReference type="InterPro" id="IPR001031">
    <property type="entry name" value="Thioesterase"/>
</dbReference>
<dbReference type="InterPro" id="IPR016036">
    <property type="entry name" value="Malonyl_transacylase_ACP-bd"/>
</dbReference>
<dbReference type="InterPro" id="IPR029058">
    <property type="entry name" value="AB_hydrolase_fold"/>
</dbReference>
<sequence>MSASIPVFAGLGSRSLWESSRKVLTHGSQGETRGSLECQVLLRSCLQAFRDGITRAQHLGLLRIRASDADAIRLSDFAVPATLLDPAPKYHRNVVVQHVTTFVSQIAHYLQSGPSDGLDSGSDAIVATAGYCVGLLPAAALALSRDTLDLLARAQALFNVALWLGIHAERVRYEELELSGMPFGHHLPWGVVVEGIPLADAERLISNEEDVYIAGVNNSSSVTFAGRGAKLKSFTDKMLHAYRTTPVEIYSRYHHRVRLTDMMSEVMDSVSSSSSVLADAVYFRRPIALGDGSWMETEGPLPLRDVVTSILEHILLQATRWDNVQAAIATKANDYVAAYSKPIAILNFGPGYGFSPRLDGLNLSHHASVSNVAANAPSQKHADEGFLPDDIAIVGMAVDLPGAPDYETLWRNLCDGVNTCTEIPTSRFNVNDYYATEAEPGKSHPKLHTKYGNFVEDIFMFDNALFDISPREAKSMDPQQRIMLQVAYRALEDAGYTPDSTASNNRYTFGCWVGNATLDYTDNLSRDIDVYYSPGTLRTFLSARISYVFGWSGPSITVDTACSSSVVALHQAARAIAAGDCRAALVGACNAITSPDMYLGLDRAHFLSPSGQCKAFDASADGYCRSEGAGAFVIKRVGDAIADGDRIHAVIRAIDINQSGNTHSITHPHAPTQEALFKHMLNKAAVNPHDVTVVELHGTGTQAGDPNEVASVRQAICSNRNPSNQLHLTSIKANIGHLEAASGMAGLAKLVLMIKNGRIPPQVSLKTLNPRIQELGVDGAVISQRGDAWNPPNGAPRIGMLNNFGAGGSNGAVILQEYLADEFHDPTVQDISRVCGIAAKSEKAVLQLRDNLVKHLQTLPKTPAVLRDVCTTLTARRMVQPHRISVTARSMNELIQKLSIAKPTKLQERRDGVSHTVFLYSGQGSQYLGMGRELRTSSAIFAQTVSECERWLIAHGYPGCEEIIASESDTGEATSDPSKIQAFQAAVFVIELGLARVLMSCGIKPAAVIGHSLGEYAALVAAGILQPFDALAVVALRAKLIVERCSMKTTGMLAVNASEEIVRGIIHSNDALSSLVITCCNSATDCVVGGAVEVLKNLVTHLKEHKLATCKLLRVPLGYHSAAMDPILDELNAATKDLMIRPAQIPFVSTLFGRIIDVGETLETSYFSRHCREPVAFDTAVKALLASSIGSSIARFLELGPHPALLPALGLSVDKKQIELLCTLRRELPATDSLAQLFAHLYTATDLVQWRHFTRDQGRSRLVNLPGMPFFKQEYMTMFKVRETNAPLPLVEKLSDTTGFLTDIIHLPSDSDPSAVFGTALLRLRDLISGHIVGDFALCPASVYHELVFGALRALHADEGSDSGNWALADVEYKTPLLYHEGPETAVRVSMDPKAEGVYVFSVSTTTSGSTDSSAVHCTGFARQKQSKTAKRQRQATELARKRMMFQSPSTAETQQILHTNTLYDKVFTRVVRYSKPYQNVNVLHLGADGRDVYARCQYPAVHIGDSGLRANQAVFMDVLLHVAGFAANFQADDDGDLYICKHVRSVQDLSPPGKPGDQFEVFCTLVDTNAKDQTWGDAVAVDTNSGQIIAMIKGMEFQRVPLAKIHRSFGLLSRSSPPAKMIRARSTTTVSSRPQQALSQPGSHEPTDRSAARALDSPLESRFCARELIAELCQLPVTSVTHDMPLDALGIDSLMTLELQSELRARGQAIDSVVLKQCRLVADVEALCTQDATSSSKFLLSLSRSTISSSGISAPSTMQSSGYLVPSSASSVHSSDDGMSSHTLKRTTIQSLPSSKSTSSSTLMLLAEACAVDKASLVGDVELQSLGVDSLLMLELHARVEQLVPNRNISLDDLSRCVTVADVENLVQSPTPPSRHQNAEVTTTHDALLSKLLPSITTALHLHSNPEVIQPPSPKTGGRVPLFLIHDGSGICTHYHRLSPLDRPVFAIHDPLFTDPSESWPTLEAMAEHYASLINPSDTILLGGWSFGGVVAYQIAEILRQQGKQVQGLVLIDSPPPVDHRPLSASIIEAVTGGNQCHRGDLAKQIQKLASMSFASCTQLLVNFQPLLPSRSSELVVKKCGPPTVLLRSVEGWKRPGEQDARVENAWLQDRSDPRTATDEWEVLLQQKLHCIDIPGDHFAPFEARNVQEVSNAIDEACRRLDGVGSI</sequence>
<accession>A0AAI8YZ22</accession>
<dbReference type="PANTHER" id="PTHR43775">
    <property type="entry name" value="FATTY ACID SYNTHASE"/>
    <property type="match status" value="1"/>
</dbReference>
<evidence type="ECO:0000256" key="6">
    <source>
        <dbReference type="SAM" id="MobiDB-lite"/>
    </source>
</evidence>
<evidence type="ECO:0000313" key="11">
    <source>
        <dbReference type="Proteomes" id="UP001296104"/>
    </source>
</evidence>
<dbReference type="PROSITE" id="PS50075">
    <property type="entry name" value="CARRIER"/>
    <property type="match status" value="1"/>
</dbReference>
<dbReference type="InterPro" id="IPR014043">
    <property type="entry name" value="Acyl_transferase_dom"/>
</dbReference>
<dbReference type="Gene3D" id="3.10.129.110">
    <property type="entry name" value="Polyketide synthase dehydratase"/>
    <property type="match status" value="1"/>
</dbReference>
<dbReference type="InterPro" id="IPR018201">
    <property type="entry name" value="Ketoacyl_synth_AS"/>
</dbReference>
<evidence type="ECO:0000256" key="1">
    <source>
        <dbReference type="ARBA" id="ARBA00022450"/>
    </source>
</evidence>
<dbReference type="Gene3D" id="3.40.366.10">
    <property type="entry name" value="Malonyl-Coenzyme A Acyl Carrier Protein, domain 2"/>
    <property type="match status" value="2"/>
</dbReference>
<dbReference type="InterPro" id="IPR050091">
    <property type="entry name" value="PKS_NRPS_Biosynth_Enz"/>
</dbReference>
<dbReference type="GO" id="GO:0004315">
    <property type="term" value="F:3-oxoacyl-[acyl-carrier-protein] synthase activity"/>
    <property type="evidence" value="ECO:0007669"/>
    <property type="project" value="InterPro"/>
</dbReference>
<evidence type="ECO:0000256" key="2">
    <source>
        <dbReference type="ARBA" id="ARBA00022553"/>
    </source>
</evidence>
<feature type="compositionally biased region" description="Polar residues" evidence="6">
    <location>
        <begin position="1626"/>
        <end position="1643"/>
    </location>
</feature>
<feature type="compositionally biased region" description="Low complexity" evidence="6">
    <location>
        <begin position="1768"/>
        <end position="1782"/>
    </location>
</feature>
<dbReference type="InterPro" id="IPR016039">
    <property type="entry name" value="Thiolase-like"/>
</dbReference>
<gene>
    <name evidence="10" type="ORF">LECACI_7A004590</name>
</gene>
<evidence type="ECO:0000259" key="8">
    <source>
        <dbReference type="PROSITE" id="PS52004"/>
    </source>
</evidence>
<dbReference type="Pfam" id="PF00975">
    <property type="entry name" value="Thioesterase"/>
    <property type="match status" value="1"/>
</dbReference>
<dbReference type="CDD" id="cd00833">
    <property type="entry name" value="PKS"/>
    <property type="match status" value="1"/>
</dbReference>
<dbReference type="Gene3D" id="3.30.70.3290">
    <property type="match status" value="1"/>
</dbReference>
<dbReference type="PROSITE" id="PS00606">
    <property type="entry name" value="KS3_1"/>
    <property type="match status" value="1"/>
</dbReference>
<feature type="domain" description="PKS/mFAS DH" evidence="9">
    <location>
        <begin position="1295"/>
        <end position="1607"/>
    </location>
</feature>
<feature type="region of interest" description="Disordered" evidence="6">
    <location>
        <begin position="1766"/>
        <end position="1798"/>
    </location>
</feature>
<dbReference type="Gene3D" id="1.10.1200.10">
    <property type="entry name" value="ACP-like"/>
    <property type="match status" value="2"/>
</dbReference>
<dbReference type="SUPFAM" id="SSF53474">
    <property type="entry name" value="alpha/beta-Hydrolases"/>
    <property type="match status" value="1"/>
</dbReference>
<dbReference type="PANTHER" id="PTHR43775:SF37">
    <property type="entry name" value="SI:DKEY-61P9.11"/>
    <property type="match status" value="1"/>
</dbReference>